<evidence type="ECO:0000313" key="1">
    <source>
        <dbReference type="EMBL" id="MBD8084517.1"/>
    </source>
</evidence>
<keyword evidence="2" id="KW-1185">Reference proteome</keyword>
<comment type="caution">
    <text evidence="1">The sequence shown here is derived from an EMBL/GenBank/DDBJ whole genome shotgun (WGS) entry which is preliminary data.</text>
</comment>
<dbReference type="RefSeq" id="WP_191738336.1">
    <property type="nucleotide sequence ID" value="NZ_JACYFS010000010.1"/>
</dbReference>
<dbReference type="EMBL" id="JACYFS010000010">
    <property type="protein sequence ID" value="MBD8084517.1"/>
    <property type="molecule type" value="Genomic_DNA"/>
</dbReference>
<reference evidence="1 2" key="1">
    <citation type="submission" date="2020-09" db="EMBL/GenBank/DDBJ databases">
        <title>Genome seq and assembly of Chryseobacterium sp.</title>
        <authorList>
            <person name="Chhetri G."/>
        </authorList>
    </citation>
    <scope>NUCLEOTIDE SEQUENCE [LARGE SCALE GENOMIC DNA]</scope>
    <source>
        <strain evidence="1 2">GCR10</strain>
    </source>
</reference>
<name>A0ABR8ZGX6_9FLAO</name>
<gene>
    <name evidence="1" type="ORF">IC610_19080</name>
</gene>
<dbReference type="Proteomes" id="UP000637299">
    <property type="component" value="Unassembled WGS sequence"/>
</dbReference>
<evidence type="ECO:0000313" key="2">
    <source>
        <dbReference type="Proteomes" id="UP000637299"/>
    </source>
</evidence>
<proteinExistence type="predicted"/>
<protein>
    <submittedName>
        <fullName evidence="1">Uncharacterized protein</fullName>
    </submittedName>
</protein>
<sequence length="88" mass="10200">MKVQFTSDHLSELEIQIPASHFESIPKVGDYIMIQDYIQEDEKQLFEDHMNSIDKIVLGAVNAVIWNKVNEENIVTLSLFFENAEDED</sequence>
<organism evidence="1 2">
    <name type="scientific">Chryseobacterium caseinilyticum</name>
    <dbReference type="NCBI Taxonomy" id="2771428"/>
    <lineage>
        <taxon>Bacteria</taxon>
        <taxon>Pseudomonadati</taxon>
        <taxon>Bacteroidota</taxon>
        <taxon>Flavobacteriia</taxon>
        <taxon>Flavobacteriales</taxon>
        <taxon>Weeksellaceae</taxon>
        <taxon>Chryseobacterium group</taxon>
        <taxon>Chryseobacterium</taxon>
    </lineage>
</organism>
<accession>A0ABR8ZGX6</accession>